<dbReference type="InterPro" id="IPR055105">
    <property type="entry name" value="FKRP_N"/>
</dbReference>
<evidence type="ECO:0000256" key="1">
    <source>
        <dbReference type="SAM" id="MobiDB-lite"/>
    </source>
</evidence>
<keyword evidence="2" id="KW-0812">Transmembrane</keyword>
<dbReference type="RefSeq" id="XP_002734292.1">
    <property type="nucleotide sequence ID" value="XM_002734246.2"/>
</dbReference>
<dbReference type="Pfam" id="PF22921">
    <property type="entry name" value="FKRP_N"/>
    <property type="match status" value="1"/>
</dbReference>
<organism evidence="5 6">
    <name type="scientific">Saccoglossus kowalevskii</name>
    <name type="common">Acorn worm</name>
    <dbReference type="NCBI Taxonomy" id="10224"/>
    <lineage>
        <taxon>Eukaryota</taxon>
        <taxon>Metazoa</taxon>
        <taxon>Hemichordata</taxon>
        <taxon>Enteropneusta</taxon>
        <taxon>Harrimaniidae</taxon>
        <taxon>Saccoglossus</taxon>
    </lineage>
</organism>
<dbReference type="PANTHER" id="PTHR13627">
    <property type="entry name" value="FUKUTIN RELATED PROTEIN"/>
    <property type="match status" value="1"/>
</dbReference>
<keyword evidence="5" id="KW-1185">Reference proteome</keyword>
<evidence type="ECO:0000259" key="4">
    <source>
        <dbReference type="Pfam" id="PF22921"/>
    </source>
</evidence>
<feature type="transmembrane region" description="Helical" evidence="2">
    <location>
        <begin position="7"/>
        <end position="25"/>
    </location>
</feature>
<reference evidence="6" key="1">
    <citation type="submission" date="2025-08" db="UniProtKB">
        <authorList>
            <consortium name="RefSeq"/>
        </authorList>
    </citation>
    <scope>IDENTIFICATION</scope>
    <source>
        <tissue evidence="6">Testes</tissue>
    </source>
</reference>
<dbReference type="SUPFAM" id="SSF53448">
    <property type="entry name" value="Nucleotide-diphospho-sugar transferases"/>
    <property type="match status" value="1"/>
</dbReference>
<dbReference type="Proteomes" id="UP000694865">
    <property type="component" value="Unplaced"/>
</dbReference>
<feature type="domain" description="FKRP stem" evidence="4">
    <location>
        <begin position="62"/>
        <end position="309"/>
    </location>
</feature>
<protein>
    <submittedName>
        <fullName evidence="6">Fukutin-related protein-like</fullName>
    </submittedName>
</protein>
<name>A0ABM0GP76_SACKO</name>
<accession>A0ABM0GP76</accession>
<dbReference type="GeneID" id="100378266"/>
<keyword evidence="2" id="KW-0472">Membrane</keyword>
<dbReference type="InterPro" id="IPR007074">
    <property type="entry name" value="LicD/FKTN/FKRP_NTP_transf"/>
</dbReference>
<proteinExistence type="predicted"/>
<evidence type="ECO:0000313" key="5">
    <source>
        <dbReference type="Proteomes" id="UP000694865"/>
    </source>
</evidence>
<feature type="region of interest" description="Disordered" evidence="1">
    <location>
        <begin position="34"/>
        <end position="53"/>
    </location>
</feature>
<dbReference type="Pfam" id="PF04991">
    <property type="entry name" value="LicD"/>
    <property type="match status" value="1"/>
</dbReference>
<feature type="compositionally biased region" description="Basic and acidic residues" evidence="1">
    <location>
        <begin position="40"/>
        <end position="53"/>
    </location>
</feature>
<dbReference type="InterPro" id="IPR029044">
    <property type="entry name" value="Nucleotide-diphossugar_trans"/>
</dbReference>
<keyword evidence="2" id="KW-1133">Transmembrane helix</keyword>
<evidence type="ECO:0000256" key="2">
    <source>
        <dbReference type="SAM" id="Phobius"/>
    </source>
</evidence>
<dbReference type="PANTHER" id="PTHR13627:SF31">
    <property type="entry name" value="RIBITOL 5-PHOSPHATE TRANSFERASE FKRP"/>
    <property type="match status" value="1"/>
</dbReference>
<evidence type="ECO:0000313" key="6">
    <source>
        <dbReference type="RefSeq" id="XP_002734292.1"/>
    </source>
</evidence>
<dbReference type="InterPro" id="IPR052613">
    <property type="entry name" value="LicD_transferase"/>
</dbReference>
<feature type="domain" description="LicD/FKTN/FKRP nucleotidyltransferase" evidence="3">
    <location>
        <begin position="366"/>
        <end position="411"/>
    </location>
</feature>
<evidence type="ECO:0000259" key="3">
    <source>
        <dbReference type="Pfam" id="PF04991"/>
    </source>
</evidence>
<sequence>MRRKRCQIFLVIAIVINLLALFYAVRQQQSLNGLPNGRSLDGDAGKGKPNYERRHIDKKARRLSLSQRVTVVFREYEDFDNLIPKSVESILRTFSRLNILIVADSQPYPPLKLPTESRETVQLVTLAAEPDQPPSHSNPERFINTEYVLFLPDGVILTPYVLEKMIDKFESINFIDNKIRLIAVKIVNRNSDELQHSCFSLKVNLQKWMTQSDYIMTSNICDSVSGSHAVLIRSSDLHNLSYPYTRPISQSLYLQTSLRKWKIFLMSDCNLDSLGNLYNDAHVQWKHQNREEERKVSLYSAFGIKKVINPDGHIGWYGCSKETVRCFGTVINSMPEYLYRNRWTPPCCIRNLRETVKHVFEILDNAGVRYWLEGGSLLGAARNGDIIPWDYDVDIGIYRDDFRKCHQLKNVRNGVPFTDAEGFVWEKATEGDFYRVQYSNINHVHVDVYPFYSKNGIMTKDTWMKSHRQDTEFPEHFLQPLTRIEFAGLQASAPNHVKEFLEFKFGSGVIENPQYPDPKILVPRN</sequence>
<gene>
    <name evidence="6" type="primary">LOC100378266</name>
</gene>